<organism evidence="1 2">
    <name type="scientific">Candidatus Rhodobacter oscarellae</name>
    <dbReference type="NCBI Taxonomy" id="1675527"/>
    <lineage>
        <taxon>Bacteria</taxon>
        <taxon>Pseudomonadati</taxon>
        <taxon>Pseudomonadota</taxon>
        <taxon>Alphaproteobacteria</taxon>
        <taxon>Rhodobacterales</taxon>
        <taxon>Rhodobacter group</taxon>
        <taxon>Rhodobacter</taxon>
    </lineage>
</organism>
<name>A0A0J9EFP9_9RHOB</name>
<dbReference type="EMBL" id="LFTY01000001">
    <property type="protein sequence ID" value="KMW60504.1"/>
    <property type="molecule type" value="Genomic_DNA"/>
</dbReference>
<evidence type="ECO:0000313" key="2">
    <source>
        <dbReference type="Proteomes" id="UP000037178"/>
    </source>
</evidence>
<comment type="caution">
    <text evidence="1">The sequence shown here is derived from an EMBL/GenBank/DDBJ whole genome shotgun (WGS) entry which is preliminary data.</text>
</comment>
<dbReference type="AlphaFoldDB" id="A0A0J9EFP9"/>
<dbReference type="PATRIC" id="fig|1675527.3.peg.721"/>
<reference evidence="1 2" key="1">
    <citation type="submission" date="2015-06" db="EMBL/GenBank/DDBJ databases">
        <title>Draft genome sequence of an Alphaproteobacteria species associated to the Mediterranean sponge Oscarella lobularis.</title>
        <authorList>
            <person name="Jourda C."/>
            <person name="Santini S."/>
            <person name="Claverie J.-M."/>
        </authorList>
    </citation>
    <scope>NUCLEOTIDE SEQUENCE [LARGE SCALE GENOMIC DNA]</scope>
    <source>
        <strain evidence="1">IGS</strain>
    </source>
</reference>
<sequence length="46" mass="5413">MIFCTAHRYIPQSMRSPSEIAMAEPRRKAPVRAEQRRFTYSDWAAV</sequence>
<gene>
    <name evidence="1" type="ORF">AIOL_000660</name>
</gene>
<dbReference type="STRING" id="1675527.AIOL_000660"/>
<accession>A0A0J9EFP9</accession>
<proteinExistence type="predicted"/>
<dbReference type="Proteomes" id="UP000037178">
    <property type="component" value="Unassembled WGS sequence"/>
</dbReference>
<evidence type="ECO:0000313" key="1">
    <source>
        <dbReference type="EMBL" id="KMW60504.1"/>
    </source>
</evidence>
<keyword evidence="2" id="KW-1185">Reference proteome</keyword>
<protein>
    <submittedName>
        <fullName evidence="1">Uncharacterized protein</fullName>
    </submittedName>
</protein>
<dbReference type="RefSeq" id="WP_160314396.1">
    <property type="nucleotide sequence ID" value="NZ_LFTY01000001.1"/>
</dbReference>